<evidence type="ECO:0000256" key="2">
    <source>
        <dbReference type="ARBA" id="ARBA00023125"/>
    </source>
</evidence>
<dbReference type="PANTHER" id="PTHR44846:SF1">
    <property type="entry name" value="MANNOSYL-D-GLYCERATE TRANSPORT_METABOLISM SYSTEM REPRESSOR MNGR-RELATED"/>
    <property type="match status" value="1"/>
</dbReference>
<sequence>MTRAKKQPLYDQLVELLKEKIENEYEANMMLPSERELSDIYGLSRTTVRLALQELEKIGYIYRQHGKGTFVSDLKETSVNLQGMYSFTEQMKSLGRTPQTAVLEFEKIEANKFLANQFNGKLGMKLIKMKRLRSADGEPLMLERTYLPLSKFLDLTKEDLEHKALYDIFREDYHEVVKIAEEELFANIARPKDAPFLEIREGAPVLALMRKTYNQANEIIEFTSSVARADQFRYKIVHQNVQPQ</sequence>
<organism evidence="5 6">
    <name type="scientific">Enterococcus dispar ATCC 51266</name>
    <dbReference type="NCBI Taxonomy" id="1139219"/>
    <lineage>
        <taxon>Bacteria</taxon>
        <taxon>Bacillati</taxon>
        <taxon>Bacillota</taxon>
        <taxon>Bacilli</taxon>
        <taxon>Lactobacillales</taxon>
        <taxon>Enterococcaceae</taxon>
        <taxon>Enterococcus</taxon>
    </lineage>
</organism>
<comment type="caution">
    <text evidence="5">The sequence shown here is derived from an EMBL/GenBank/DDBJ whole genome shotgun (WGS) entry which is preliminary data.</text>
</comment>
<dbReference type="Pfam" id="PF07702">
    <property type="entry name" value="UTRA"/>
    <property type="match status" value="1"/>
</dbReference>
<gene>
    <name evidence="5" type="ORF">OMK_00072</name>
</gene>
<dbReference type="InterPro" id="IPR028978">
    <property type="entry name" value="Chorismate_lyase_/UTRA_dom_sf"/>
</dbReference>
<dbReference type="InterPro" id="IPR050679">
    <property type="entry name" value="Bact_HTH_transcr_reg"/>
</dbReference>
<dbReference type="eggNOG" id="COG2188">
    <property type="taxonomic scope" value="Bacteria"/>
</dbReference>
<keyword evidence="1" id="KW-0805">Transcription regulation</keyword>
<dbReference type="AlphaFoldDB" id="S1NJC8"/>
<keyword evidence="6" id="KW-1185">Reference proteome</keyword>
<dbReference type="InterPro" id="IPR036390">
    <property type="entry name" value="WH_DNA-bd_sf"/>
</dbReference>
<reference evidence="5 6" key="1">
    <citation type="submission" date="2013-03" db="EMBL/GenBank/DDBJ databases">
        <title>The Genome Sequence of Enterococcus dispar ATCC_51266 (Illumina only assembly).</title>
        <authorList>
            <consortium name="The Broad Institute Genomics Platform"/>
            <consortium name="The Broad Institute Genome Sequencing Center for Infectious Disease"/>
            <person name="Earl A."/>
            <person name="Russ C."/>
            <person name="Gilmore M."/>
            <person name="Surin D."/>
            <person name="Walker B."/>
            <person name="Young S."/>
            <person name="Zeng Q."/>
            <person name="Gargeya S."/>
            <person name="Fitzgerald M."/>
            <person name="Haas B."/>
            <person name="Abouelleil A."/>
            <person name="Allen A.W."/>
            <person name="Alvarado L."/>
            <person name="Arachchi H.M."/>
            <person name="Berlin A.M."/>
            <person name="Chapman S.B."/>
            <person name="Gainer-Dewar J."/>
            <person name="Goldberg J."/>
            <person name="Griggs A."/>
            <person name="Gujja S."/>
            <person name="Hansen M."/>
            <person name="Howarth C."/>
            <person name="Imamovic A."/>
            <person name="Ireland A."/>
            <person name="Larimer J."/>
            <person name="McCowan C."/>
            <person name="Murphy C."/>
            <person name="Pearson M."/>
            <person name="Poon T.W."/>
            <person name="Priest M."/>
            <person name="Roberts A."/>
            <person name="Saif S."/>
            <person name="Shea T."/>
            <person name="Sisk P."/>
            <person name="Sykes S."/>
            <person name="Wortman J."/>
            <person name="Nusbaum C."/>
            <person name="Birren B."/>
        </authorList>
    </citation>
    <scope>NUCLEOTIDE SEQUENCE [LARGE SCALE GENOMIC DNA]</scope>
    <source>
        <strain evidence="5 6">ATCC 51266</strain>
    </source>
</reference>
<protein>
    <submittedName>
        <fullName evidence="5">GntR family transcriptional regulator</fullName>
    </submittedName>
</protein>
<evidence type="ECO:0000259" key="4">
    <source>
        <dbReference type="PROSITE" id="PS50949"/>
    </source>
</evidence>
<dbReference type="PATRIC" id="fig|1139219.3.peg.68"/>
<dbReference type="CDD" id="cd07377">
    <property type="entry name" value="WHTH_GntR"/>
    <property type="match status" value="1"/>
</dbReference>
<dbReference type="InterPro" id="IPR000524">
    <property type="entry name" value="Tscrpt_reg_HTH_GntR"/>
</dbReference>
<dbReference type="SMART" id="SM00345">
    <property type="entry name" value="HTH_GNTR"/>
    <property type="match status" value="1"/>
</dbReference>
<dbReference type="RefSeq" id="WP_016171303.1">
    <property type="nucleotide sequence ID" value="NZ_ASWK01000001.1"/>
</dbReference>
<evidence type="ECO:0000256" key="1">
    <source>
        <dbReference type="ARBA" id="ARBA00023015"/>
    </source>
</evidence>
<dbReference type="SUPFAM" id="SSF64288">
    <property type="entry name" value="Chorismate lyase-like"/>
    <property type="match status" value="1"/>
</dbReference>
<evidence type="ECO:0000256" key="3">
    <source>
        <dbReference type="ARBA" id="ARBA00023163"/>
    </source>
</evidence>
<dbReference type="OrthoDB" id="9815017at2"/>
<dbReference type="GO" id="GO:0003677">
    <property type="term" value="F:DNA binding"/>
    <property type="evidence" value="ECO:0007669"/>
    <property type="project" value="UniProtKB-KW"/>
</dbReference>
<accession>S1NJC8</accession>
<dbReference type="SUPFAM" id="SSF46785">
    <property type="entry name" value="Winged helix' DNA-binding domain"/>
    <property type="match status" value="1"/>
</dbReference>
<evidence type="ECO:0000313" key="5">
    <source>
        <dbReference type="EMBL" id="EOT43930.1"/>
    </source>
</evidence>
<dbReference type="PRINTS" id="PR00035">
    <property type="entry name" value="HTHGNTR"/>
</dbReference>
<proteinExistence type="predicted"/>
<dbReference type="GO" id="GO:0003700">
    <property type="term" value="F:DNA-binding transcription factor activity"/>
    <property type="evidence" value="ECO:0007669"/>
    <property type="project" value="InterPro"/>
</dbReference>
<dbReference type="GO" id="GO:0045892">
    <property type="term" value="P:negative regulation of DNA-templated transcription"/>
    <property type="evidence" value="ECO:0007669"/>
    <property type="project" value="TreeGrafter"/>
</dbReference>
<dbReference type="SMART" id="SM00866">
    <property type="entry name" value="UTRA"/>
    <property type="match status" value="1"/>
</dbReference>
<evidence type="ECO:0000313" key="6">
    <source>
        <dbReference type="Proteomes" id="UP000014127"/>
    </source>
</evidence>
<name>S1NJC8_9ENTE</name>
<keyword evidence="3" id="KW-0804">Transcription</keyword>
<keyword evidence="2" id="KW-0238">DNA-binding</keyword>
<dbReference type="STRING" id="44009.RV01_GL002027"/>
<dbReference type="EMBL" id="AHYR01000001">
    <property type="protein sequence ID" value="EOT43930.1"/>
    <property type="molecule type" value="Genomic_DNA"/>
</dbReference>
<dbReference type="InterPro" id="IPR011663">
    <property type="entry name" value="UTRA"/>
</dbReference>
<dbReference type="Proteomes" id="UP000014127">
    <property type="component" value="Unassembled WGS sequence"/>
</dbReference>
<dbReference type="Gene3D" id="1.10.10.10">
    <property type="entry name" value="Winged helix-like DNA-binding domain superfamily/Winged helix DNA-binding domain"/>
    <property type="match status" value="1"/>
</dbReference>
<dbReference type="Gene3D" id="3.40.1410.10">
    <property type="entry name" value="Chorismate lyase-like"/>
    <property type="match status" value="1"/>
</dbReference>
<dbReference type="PANTHER" id="PTHR44846">
    <property type="entry name" value="MANNOSYL-D-GLYCERATE TRANSPORT/METABOLISM SYSTEM REPRESSOR MNGR-RELATED"/>
    <property type="match status" value="1"/>
</dbReference>
<dbReference type="InterPro" id="IPR036388">
    <property type="entry name" value="WH-like_DNA-bd_sf"/>
</dbReference>
<feature type="domain" description="HTH gntR-type" evidence="4">
    <location>
        <begin position="7"/>
        <end position="74"/>
    </location>
</feature>
<dbReference type="Pfam" id="PF00392">
    <property type="entry name" value="GntR"/>
    <property type="match status" value="1"/>
</dbReference>
<dbReference type="PROSITE" id="PS50949">
    <property type="entry name" value="HTH_GNTR"/>
    <property type="match status" value="1"/>
</dbReference>
<dbReference type="HOGENOM" id="CLU_063236_2_1_9"/>